<dbReference type="Pfam" id="PF08386">
    <property type="entry name" value="Abhydrolase_4"/>
    <property type="match status" value="1"/>
</dbReference>
<evidence type="ECO:0000256" key="1">
    <source>
        <dbReference type="ARBA" id="ARBA00010088"/>
    </source>
</evidence>
<evidence type="ECO:0000259" key="5">
    <source>
        <dbReference type="Pfam" id="PF00561"/>
    </source>
</evidence>
<organism evidence="7 8">
    <name type="scientific">Streptomyces jumonjinensis</name>
    <dbReference type="NCBI Taxonomy" id="1945"/>
    <lineage>
        <taxon>Bacteria</taxon>
        <taxon>Bacillati</taxon>
        <taxon>Actinomycetota</taxon>
        <taxon>Actinomycetes</taxon>
        <taxon>Kitasatosporales</taxon>
        <taxon>Streptomycetaceae</taxon>
        <taxon>Streptomyces</taxon>
    </lineage>
</organism>
<feature type="domain" description="Peptidase S33 tripeptidyl aminopeptidase-like C-terminal" evidence="6">
    <location>
        <begin position="408"/>
        <end position="507"/>
    </location>
</feature>
<dbReference type="InterPro" id="IPR013595">
    <property type="entry name" value="Pept_S33_TAP-like_C"/>
</dbReference>
<evidence type="ECO:0000259" key="6">
    <source>
        <dbReference type="Pfam" id="PF08386"/>
    </source>
</evidence>
<dbReference type="GO" id="GO:0016787">
    <property type="term" value="F:hydrolase activity"/>
    <property type="evidence" value="ECO:0007669"/>
    <property type="project" value="UniProtKB-KW"/>
</dbReference>
<reference evidence="7 8" key="1">
    <citation type="submission" date="2019-05" db="EMBL/GenBank/DDBJ databases">
        <title>Comparative genomics and metabolomics analyses of clavulanic acid producing Streptomyces species provides insight into specialized metabolism and evolution of beta-lactam biosynthetic gene clusters.</title>
        <authorList>
            <person name="Moore M.A."/>
            <person name="Cruz-Morales P."/>
            <person name="Barona Gomez F."/>
            <person name="Kapil T."/>
        </authorList>
    </citation>
    <scope>NUCLEOTIDE SEQUENCE [LARGE SCALE GENOMIC DNA]</scope>
    <source>
        <strain evidence="7 8">NRRL 5741</strain>
    </source>
</reference>
<dbReference type="PANTHER" id="PTHR43248:SF29">
    <property type="entry name" value="TRIPEPTIDYL AMINOPEPTIDASE"/>
    <property type="match status" value="1"/>
</dbReference>
<evidence type="ECO:0000256" key="3">
    <source>
        <dbReference type="ARBA" id="ARBA00022801"/>
    </source>
</evidence>
<evidence type="ECO:0000313" key="8">
    <source>
        <dbReference type="Proteomes" id="UP000419138"/>
    </source>
</evidence>
<protein>
    <submittedName>
        <fullName evidence="7">Alpha/beta hydrolase</fullName>
    </submittedName>
</protein>
<dbReference type="InterPro" id="IPR051601">
    <property type="entry name" value="Serine_prot/Carboxylest_S33"/>
</dbReference>
<proteinExistence type="inferred from homology"/>
<keyword evidence="3 7" id="KW-0378">Hydrolase</keyword>
<dbReference type="EMBL" id="VCLA01000074">
    <property type="protein sequence ID" value="MQT00432.1"/>
    <property type="molecule type" value="Genomic_DNA"/>
</dbReference>
<evidence type="ECO:0000313" key="7">
    <source>
        <dbReference type="EMBL" id="MQT00432.1"/>
    </source>
</evidence>
<accession>A0A646KDS0</accession>
<dbReference type="Gene3D" id="3.40.50.1820">
    <property type="entry name" value="alpha/beta hydrolase"/>
    <property type="match status" value="1"/>
</dbReference>
<dbReference type="Pfam" id="PF00561">
    <property type="entry name" value="Abhydrolase_1"/>
    <property type="match status" value="1"/>
</dbReference>
<comment type="similarity">
    <text evidence="1">Belongs to the peptidase S33 family.</text>
</comment>
<dbReference type="SUPFAM" id="SSF53474">
    <property type="entry name" value="alpha/beta-Hydrolases"/>
    <property type="match status" value="1"/>
</dbReference>
<feature type="domain" description="AB hydrolase-1" evidence="5">
    <location>
        <begin position="117"/>
        <end position="290"/>
    </location>
</feature>
<evidence type="ECO:0000256" key="2">
    <source>
        <dbReference type="ARBA" id="ARBA00022729"/>
    </source>
</evidence>
<keyword evidence="2" id="KW-0732">Signal</keyword>
<dbReference type="InterPro" id="IPR029058">
    <property type="entry name" value="AB_hydrolase_fold"/>
</dbReference>
<gene>
    <name evidence="7" type="ORF">FF041_09395</name>
</gene>
<dbReference type="ESTHER" id="strju-a0a646kds0">
    <property type="family name" value="Tiancimycin-TnmK-Tripeptidase-HIP"/>
</dbReference>
<evidence type="ECO:0000256" key="4">
    <source>
        <dbReference type="SAM" id="MobiDB-lite"/>
    </source>
</evidence>
<name>A0A646KDS0_STRJU</name>
<sequence>MIPPAHAPGEGRLIPFTVGKEPTSVQVRRRTAPLLALSVMASLAPALAAAPAAAAPDRSAPQKTAKTAWQRCGPDTPASFRCATVKVPLDYRSPGGRKIDVEISRIKAADPDKRRGVLFINPGGPGGPGLDMPVELNGLPRSVKDRYDLIGFDPRGVGRSTPLACGLSPEERDVERPYKAETFARDTALSRGFADKCRAKYGSALQHFTTRNTARDMDRIRAALGEKKISYLGYSYGTYLGAVYTELFPQRSDRIVLDSAVDPKRVWRTDFRLWGSESQKAYQRWTKWTAKRSDVYRLGDTPAKVDRTFWRIVKQADREPVVVGTTPYTGDQIRALTRRPFHTVKSAAELVVTLKKAAAGKPTEDLETGGMDDNAASSLWAVTCGDADWPKNPETYRKDAVRDKARYPLYGDFASHINPCAFWDKAVEPPTTVDNGVRALILQNEWDSQTSLPGARGLRDDMKSSRMVLVEEGEGHGIYTTGSSLCVDSLTTGYLTTGAYPAKDVTCEPTPGGQRSDGPDPLPLTRPSTTA</sequence>
<dbReference type="OrthoDB" id="4447445at2"/>
<feature type="region of interest" description="Disordered" evidence="4">
    <location>
        <begin position="501"/>
        <end position="531"/>
    </location>
</feature>
<dbReference type="AlphaFoldDB" id="A0A646KDS0"/>
<dbReference type="Proteomes" id="UP000419138">
    <property type="component" value="Unassembled WGS sequence"/>
</dbReference>
<comment type="caution">
    <text evidence="7">The sequence shown here is derived from an EMBL/GenBank/DDBJ whole genome shotgun (WGS) entry which is preliminary data.</text>
</comment>
<keyword evidence="8" id="KW-1185">Reference proteome</keyword>
<dbReference type="InterPro" id="IPR000073">
    <property type="entry name" value="AB_hydrolase_1"/>
</dbReference>
<dbReference type="PANTHER" id="PTHR43248">
    <property type="entry name" value="2-SUCCINYL-6-HYDROXY-2,4-CYCLOHEXADIENE-1-CARBOXYLATE SYNTHASE"/>
    <property type="match status" value="1"/>
</dbReference>